<feature type="compositionally biased region" description="Basic and acidic residues" evidence="1">
    <location>
        <begin position="49"/>
        <end position="65"/>
    </location>
</feature>
<organism evidence="2 3">
    <name type="scientific">Emydomyces testavorans</name>
    <dbReference type="NCBI Taxonomy" id="2070801"/>
    <lineage>
        <taxon>Eukaryota</taxon>
        <taxon>Fungi</taxon>
        <taxon>Dikarya</taxon>
        <taxon>Ascomycota</taxon>
        <taxon>Pezizomycotina</taxon>
        <taxon>Eurotiomycetes</taxon>
        <taxon>Eurotiomycetidae</taxon>
        <taxon>Onygenales</taxon>
        <taxon>Nannizziopsiaceae</taxon>
        <taxon>Emydomyces</taxon>
    </lineage>
</organism>
<evidence type="ECO:0000256" key="1">
    <source>
        <dbReference type="SAM" id="MobiDB-lite"/>
    </source>
</evidence>
<keyword evidence="3" id="KW-1185">Reference proteome</keyword>
<evidence type="ECO:0000313" key="3">
    <source>
        <dbReference type="Proteomes" id="UP001219355"/>
    </source>
</evidence>
<reference evidence="2" key="1">
    <citation type="submission" date="2023-03" db="EMBL/GenBank/DDBJ databases">
        <title>Emydomyces testavorans Genome Sequence.</title>
        <authorList>
            <person name="Hoyer L."/>
        </authorList>
    </citation>
    <scope>NUCLEOTIDE SEQUENCE</scope>
    <source>
        <strain evidence="2">16-2883</strain>
    </source>
</reference>
<feature type="compositionally biased region" description="Basic and acidic residues" evidence="1">
    <location>
        <begin position="14"/>
        <end position="31"/>
    </location>
</feature>
<evidence type="ECO:0000313" key="2">
    <source>
        <dbReference type="EMBL" id="WEW59655.1"/>
    </source>
</evidence>
<accession>A0AAF0DJ48</accession>
<name>A0AAF0DJ48_9EURO</name>
<proteinExistence type="predicted"/>
<sequence length="320" mass="36465">MGWFWGNSSGDDDPTNKLDPELREYLKKETPSRYIPTTAVSSSEAAPFAREEPSNLPPPDEKTPSESEPTIPAASLFPDGRYAHLWKTYQPLEQLGGPDASPAERVVDQFKRRKDVLNRAALENCAEEHITLTNCFKDGDIQQRMWSRMTMCSRQNRQFARCYTMQAALGYGSQFEWDQEKEEKIQMHADKLYHQMLDYETRVEEARAAGVEPPPLKSLFDPKSESITMPPEEDTKLQDESVVVPGGLQVPPGMKPTKPLKDMTPHERELEIMALRQQAVQRDLYMKEVSPLVKADGEAKAKRRAKFTSWFGETIGKWLA</sequence>
<protein>
    <submittedName>
        <fullName evidence="2">Uncharacterized protein</fullName>
    </submittedName>
</protein>
<dbReference type="AlphaFoldDB" id="A0AAF0DJ48"/>
<dbReference type="Proteomes" id="UP001219355">
    <property type="component" value="Chromosome 3"/>
</dbReference>
<feature type="region of interest" description="Disordered" evidence="1">
    <location>
        <begin position="1"/>
        <end position="74"/>
    </location>
</feature>
<gene>
    <name evidence="2" type="ORF">PRK78_005134</name>
</gene>
<dbReference type="EMBL" id="CP120629">
    <property type="protein sequence ID" value="WEW59655.1"/>
    <property type="molecule type" value="Genomic_DNA"/>
</dbReference>